<accession>A0A1H3W6Z4</accession>
<dbReference type="Proteomes" id="UP000198584">
    <property type="component" value="Unassembled WGS sequence"/>
</dbReference>
<dbReference type="InterPro" id="IPR007310">
    <property type="entry name" value="Aerobactin_biosyn_IucA/IucC_N"/>
</dbReference>
<dbReference type="GO" id="GO:0016881">
    <property type="term" value="F:acid-amino acid ligase activity"/>
    <property type="evidence" value="ECO:0007669"/>
    <property type="project" value="UniProtKB-ARBA"/>
</dbReference>
<comment type="similarity">
    <text evidence="2">Belongs to the IucA/IucC family.</text>
</comment>
<dbReference type="Gene3D" id="1.10.510.40">
    <property type="match status" value="1"/>
</dbReference>
<proteinExistence type="inferred from homology"/>
<dbReference type="RefSeq" id="WP_245728724.1">
    <property type="nucleotide sequence ID" value="NZ_FNQR01000001.1"/>
</dbReference>
<comment type="pathway">
    <text evidence="1">Siderophore biosynthesis.</text>
</comment>
<dbReference type="Gene3D" id="3.30.310.280">
    <property type="match status" value="1"/>
</dbReference>
<sequence>MYSNYLKQYFNQENWVKANQQLLVKMLEEYVYEDMIDPIMTNEHGKWNEYELSITDRKHYSFIAKTDYFDGVKVKADSVYIVENGVRAEGNDAIQFLLDIQPIIGMSAETAGHLIKELNNTLVADMHLLGQDSKTSDELIHEDYALLEGHMSGHPWITYNKGRIGFGYDDYVKFAPEMQKETKLFWIAVDKDRASFQSTEDTNYYKLLHEELSSEEKQQFKQVLQEQEVDPLEYFFLPIHEWQWENVIIQQYAQDLSNRKIIPLGEGKDNYLPQQSIRTFVNRSHKDKHHVKVPMSILNTLVYRGLPAERTLIAPKITEFIKGIYEHDSFLKEKCRVILPGEIASINVDQSHYPKLENSPYQYMEMLGVIWRESIYTYLDGEEKAVTLAALLHEDKNGKPFIISLIEASGMEPEEWLKEFFQVVMDPLLHYLYQYGTVFSPHGQNTILVMKNFRPHRLAVKDFVDDVNISDQPFEELSVLTQELKDVLRSEQPEGLLQFIFTGLFVCHLRYMADLLDRNERVTEDRFWEHLANTIIRYQASHPHLKERFEIFDFFKPEVTKLTLNRNRMVDYGYGDGDDRPHASEFGSVANPLARFAREVHLS</sequence>
<dbReference type="Pfam" id="PF06276">
    <property type="entry name" value="FhuF"/>
    <property type="match status" value="1"/>
</dbReference>
<name>A0A1H3W6Z4_9BACI</name>
<dbReference type="PANTHER" id="PTHR34384">
    <property type="entry name" value="L-2,3-DIAMINOPROPANOATE--CITRATE LIGASE"/>
    <property type="match status" value="1"/>
</dbReference>
<reference evidence="5 6" key="1">
    <citation type="submission" date="2016-10" db="EMBL/GenBank/DDBJ databases">
        <authorList>
            <person name="de Groot N.N."/>
        </authorList>
    </citation>
    <scope>NUCLEOTIDE SEQUENCE [LARGE SCALE GENOMIC DNA]</scope>
    <source>
        <strain evidence="5 6">CCM7597</strain>
    </source>
</reference>
<dbReference type="GO" id="GO:0019290">
    <property type="term" value="P:siderophore biosynthetic process"/>
    <property type="evidence" value="ECO:0007669"/>
    <property type="project" value="InterPro"/>
</dbReference>
<dbReference type="STRING" id="571932.SAMN05421743_101341"/>
<evidence type="ECO:0000313" key="5">
    <source>
        <dbReference type="EMBL" id="SDZ82847.1"/>
    </source>
</evidence>
<evidence type="ECO:0000259" key="4">
    <source>
        <dbReference type="Pfam" id="PF06276"/>
    </source>
</evidence>
<dbReference type="Gene3D" id="6.10.250.3370">
    <property type="match status" value="1"/>
</dbReference>
<dbReference type="EMBL" id="FNQR01000001">
    <property type="protein sequence ID" value="SDZ82847.1"/>
    <property type="molecule type" value="Genomic_DNA"/>
</dbReference>
<dbReference type="InterPro" id="IPR022770">
    <property type="entry name" value="IucA/IucC-like_C"/>
</dbReference>
<evidence type="ECO:0000256" key="1">
    <source>
        <dbReference type="ARBA" id="ARBA00004924"/>
    </source>
</evidence>
<dbReference type="AlphaFoldDB" id="A0A1H3W6Z4"/>
<feature type="domain" description="Aerobactin siderophore biosynthesis IucA/IucC-like C-terminal" evidence="4">
    <location>
        <begin position="414"/>
        <end position="576"/>
    </location>
</feature>
<gene>
    <name evidence="5" type="ORF">SAMN05421743_101341</name>
</gene>
<dbReference type="Pfam" id="PF04183">
    <property type="entry name" value="IucA_IucC"/>
    <property type="match status" value="1"/>
</dbReference>
<evidence type="ECO:0000313" key="6">
    <source>
        <dbReference type="Proteomes" id="UP000198584"/>
    </source>
</evidence>
<keyword evidence="6" id="KW-1185">Reference proteome</keyword>
<dbReference type="InterPro" id="IPR037455">
    <property type="entry name" value="LucA/IucC-like"/>
</dbReference>
<organism evidence="5 6">
    <name type="scientific">Thalassobacillus cyri</name>
    <dbReference type="NCBI Taxonomy" id="571932"/>
    <lineage>
        <taxon>Bacteria</taxon>
        <taxon>Bacillati</taxon>
        <taxon>Bacillota</taxon>
        <taxon>Bacilli</taxon>
        <taxon>Bacillales</taxon>
        <taxon>Bacillaceae</taxon>
        <taxon>Thalassobacillus</taxon>
    </lineage>
</organism>
<evidence type="ECO:0000256" key="2">
    <source>
        <dbReference type="ARBA" id="ARBA00007832"/>
    </source>
</evidence>
<evidence type="ECO:0000259" key="3">
    <source>
        <dbReference type="Pfam" id="PF04183"/>
    </source>
</evidence>
<feature type="domain" description="Aerobactin siderophore biosynthesis IucA/IucC N-terminal" evidence="3">
    <location>
        <begin position="144"/>
        <end position="393"/>
    </location>
</feature>
<protein>
    <submittedName>
        <fullName evidence="5">Siderophore synthetase component</fullName>
    </submittedName>
</protein>
<dbReference type="PANTHER" id="PTHR34384:SF6">
    <property type="entry name" value="STAPHYLOFERRIN B SYNTHASE"/>
    <property type="match status" value="1"/>
</dbReference>